<name>A0A4D6LF04_VIGUN</name>
<keyword evidence="3" id="KW-1185">Reference proteome</keyword>
<dbReference type="EMBL" id="CP039347">
    <property type="protein sequence ID" value="QCD87006.1"/>
    <property type="molecule type" value="Genomic_DNA"/>
</dbReference>
<gene>
    <name evidence="2" type="ORF">DEO72_LG3g1537</name>
</gene>
<reference evidence="2 3" key="1">
    <citation type="submission" date="2019-04" db="EMBL/GenBank/DDBJ databases">
        <title>An improved genome assembly and genetic linkage map for asparagus bean, Vigna unguiculata ssp. sesquipedialis.</title>
        <authorList>
            <person name="Xia Q."/>
            <person name="Zhang R."/>
            <person name="Dong Y."/>
        </authorList>
    </citation>
    <scope>NUCLEOTIDE SEQUENCE [LARGE SCALE GENOMIC DNA]</scope>
    <source>
        <tissue evidence="2">Leaf</tissue>
    </source>
</reference>
<keyword evidence="1" id="KW-1133">Transmembrane helix</keyword>
<dbReference type="Proteomes" id="UP000501690">
    <property type="component" value="Linkage Group LG3"/>
</dbReference>
<sequence length="81" mass="8400">MLQWLVWMLNIVAFRFFFFSAAAGSIWCVTGSSSVVVFRTGAGATSVGSRFHGGTVVLAVVGNFAAGKGGGCHGDGRRGEN</sequence>
<feature type="transmembrane region" description="Helical" evidence="1">
    <location>
        <begin position="6"/>
        <end position="29"/>
    </location>
</feature>
<evidence type="ECO:0000313" key="2">
    <source>
        <dbReference type="EMBL" id="QCD87006.1"/>
    </source>
</evidence>
<proteinExistence type="predicted"/>
<evidence type="ECO:0000313" key="3">
    <source>
        <dbReference type="Proteomes" id="UP000501690"/>
    </source>
</evidence>
<organism evidence="2 3">
    <name type="scientific">Vigna unguiculata</name>
    <name type="common">Cowpea</name>
    <dbReference type="NCBI Taxonomy" id="3917"/>
    <lineage>
        <taxon>Eukaryota</taxon>
        <taxon>Viridiplantae</taxon>
        <taxon>Streptophyta</taxon>
        <taxon>Embryophyta</taxon>
        <taxon>Tracheophyta</taxon>
        <taxon>Spermatophyta</taxon>
        <taxon>Magnoliopsida</taxon>
        <taxon>eudicotyledons</taxon>
        <taxon>Gunneridae</taxon>
        <taxon>Pentapetalae</taxon>
        <taxon>rosids</taxon>
        <taxon>fabids</taxon>
        <taxon>Fabales</taxon>
        <taxon>Fabaceae</taxon>
        <taxon>Papilionoideae</taxon>
        <taxon>50 kb inversion clade</taxon>
        <taxon>NPAAA clade</taxon>
        <taxon>indigoferoid/millettioid clade</taxon>
        <taxon>Phaseoleae</taxon>
        <taxon>Vigna</taxon>
    </lineage>
</organism>
<keyword evidence="1" id="KW-0812">Transmembrane</keyword>
<evidence type="ECO:0000256" key="1">
    <source>
        <dbReference type="SAM" id="Phobius"/>
    </source>
</evidence>
<keyword evidence="1" id="KW-0472">Membrane</keyword>
<protein>
    <submittedName>
        <fullName evidence="2">Uncharacterized protein</fullName>
    </submittedName>
</protein>
<accession>A0A4D6LF04</accession>
<dbReference type="AlphaFoldDB" id="A0A4D6LF04"/>